<evidence type="ECO:0000313" key="7">
    <source>
        <dbReference type="EMBL" id="AEN96846.1"/>
    </source>
</evidence>
<evidence type="ECO:0000256" key="1">
    <source>
        <dbReference type="ARBA" id="ARBA00004418"/>
    </source>
</evidence>
<organism evidence="7 8">
    <name type="scientific">Roseburia hominis (strain DSM 16839 / JCM 17582 / NCIMB 14029 / A2-183)</name>
    <dbReference type="NCBI Taxonomy" id="585394"/>
    <lineage>
        <taxon>Bacteria</taxon>
        <taxon>Bacillati</taxon>
        <taxon>Bacillota</taxon>
        <taxon>Clostridia</taxon>
        <taxon>Lachnospirales</taxon>
        <taxon>Lachnospiraceae</taxon>
        <taxon>Roseburia</taxon>
    </lineage>
</organism>
<comment type="subcellular location">
    <subcellularLocation>
        <location evidence="1">Periplasm</location>
    </subcellularLocation>
</comment>
<dbReference type="GO" id="GO:0016740">
    <property type="term" value="F:transferase activity"/>
    <property type="evidence" value="ECO:0007669"/>
    <property type="project" value="UniProtKB-KW"/>
</dbReference>
<feature type="binding site" evidence="5">
    <location>
        <position position="92"/>
    </location>
    <ligand>
        <name>spermidine</name>
        <dbReference type="ChEBI" id="CHEBI:57834"/>
    </ligand>
</feature>
<keyword evidence="4" id="KW-0574">Periplasm</keyword>
<sequence length="357" mass="40171">MKRFHYALITAAFAALLLSACGSADTDTAGSSGDNSLVVLNYGKYLDASAIKMFEQETGIKIKLEEYESPEEMYTKFSAGSISYDVVCTSDYMVERLIHEGKVAPIDFSSFSYYKNLDPAILAAAEVFDPQNQYSMPYFYGTLGILYNTTMVSEEETESWNILWDDRYRDTIIMQNSVRDSFVPALRLLGRDINTEDETDLRDALSLLVEQKPLVYAYYVDETADEMIAGNAALALVYSGEAATAMESNADLSYTVPKEGSNLWIDSWFIPADSTHKENAEKFLDFLYREDVAMLNFDCVCYATPNQAVVDALDEDTRNDTTIFPPDDVFANCTVYKQLGSDTPELYSYLWKTLKSE</sequence>
<dbReference type="AlphaFoldDB" id="G2T3N2"/>
<feature type="signal peptide" evidence="6">
    <location>
        <begin position="1"/>
        <end position="24"/>
    </location>
</feature>
<dbReference type="OrthoDB" id="9769319at2"/>
<dbReference type="GeneID" id="93723532"/>
<feature type="chain" id="PRO_5003438412" evidence="6">
    <location>
        <begin position="25"/>
        <end position="357"/>
    </location>
</feature>
<keyword evidence="8" id="KW-1185">Reference proteome</keyword>
<keyword evidence="3 6" id="KW-0732">Signal</keyword>
<evidence type="ECO:0000256" key="3">
    <source>
        <dbReference type="ARBA" id="ARBA00022729"/>
    </source>
</evidence>
<reference evidence="7 8" key="1">
    <citation type="journal article" date="2015" name="Genome Announc.">
        <title>Complete genome sequence of the human gut symbiont Roseburia hominis.</title>
        <authorList>
            <person name="Travis A.J."/>
            <person name="Kelly D."/>
            <person name="Flint H.J."/>
            <person name="Aminov R.I."/>
        </authorList>
    </citation>
    <scope>NUCLEOTIDE SEQUENCE [LARGE SCALE GENOMIC DNA]</scope>
    <source>
        <strain evidence="8">DSM 16839 / JCM 17582 / NCIMB 14029 / A2-183</strain>
    </source>
</reference>
<evidence type="ECO:0000313" key="8">
    <source>
        <dbReference type="Proteomes" id="UP000008178"/>
    </source>
</evidence>
<dbReference type="PROSITE" id="PS51257">
    <property type="entry name" value="PROKAR_LIPOPROTEIN"/>
    <property type="match status" value="1"/>
</dbReference>
<keyword evidence="7" id="KW-0808">Transferase</keyword>
<dbReference type="CDD" id="cd13663">
    <property type="entry name" value="PBP2_PotD_PotF_like_2"/>
    <property type="match status" value="1"/>
</dbReference>
<accession>G2T3N2</accession>
<dbReference type="PANTHER" id="PTHR30222">
    <property type="entry name" value="SPERMIDINE/PUTRESCINE-BINDING PERIPLASMIC PROTEIN"/>
    <property type="match status" value="1"/>
</dbReference>
<dbReference type="EMBL" id="CP003040">
    <property type="protein sequence ID" value="AEN96846.1"/>
    <property type="molecule type" value="Genomic_DNA"/>
</dbReference>
<dbReference type="GO" id="GO:0042597">
    <property type="term" value="C:periplasmic space"/>
    <property type="evidence" value="ECO:0007669"/>
    <property type="project" value="UniProtKB-SubCell"/>
</dbReference>
<dbReference type="Gene3D" id="3.40.190.10">
    <property type="entry name" value="Periplasmic binding protein-like II"/>
    <property type="match status" value="2"/>
</dbReference>
<dbReference type="PRINTS" id="PR00909">
    <property type="entry name" value="SPERMDNBNDNG"/>
</dbReference>
<dbReference type="KEGG" id="rho:RHOM_08675"/>
<dbReference type="RefSeq" id="WP_014079884.1">
    <property type="nucleotide sequence ID" value="NC_015977.1"/>
</dbReference>
<dbReference type="SUPFAM" id="SSF53850">
    <property type="entry name" value="Periplasmic binding protein-like II"/>
    <property type="match status" value="1"/>
</dbReference>
<gene>
    <name evidence="7" type="ordered locus">RHOM_08675</name>
</gene>
<dbReference type="Pfam" id="PF13416">
    <property type="entry name" value="SBP_bac_8"/>
    <property type="match status" value="1"/>
</dbReference>
<dbReference type="InterPro" id="IPR001188">
    <property type="entry name" value="Sperm_putr-bd"/>
</dbReference>
<name>G2T3N2_ROSHA</name>
<evidence type="ECO:0000256" key="6">
    <source>
        <dbReference type="SAM" id="SignalP"/>
    </source>
</evidence>
<dbReference type="GO" id="GO:0019808">
    <property type="term" value="F:polyamine binding"/>
    <property type="evidence" value="ECO:0007669"/>
    <property type="project" value="InterPro"/>
</dbReference>
<protein>
    <submittedName>
        <fullName evidence="7">Ornithine carbamoyltransferase</fullName>
    </submittedName>
</protein>
<dbReference type="BioCyc" id="RHOM585394:G1H02-1738-MONOMER"/>
<dbReference type="HOGENOM" id="CLU_026974_1_3_9"/>
<evidence type="ECO:0000256" key="2">
    <source>
        <dbReference type="ARBA" id="ARBA00022448"/>
    </source>
</evidence>
<dbReference type="Proteomes" id="UP000008178">
    <property type="component" value="Chromosome"/>
</dbReference>
<evidence type="ECO:0000256" key="4">
    <source>
        <dbReference type="ARBA" id="ARBA00022764"/>
    </source>
</evidence>
<evidence type="ECO:0000256" key="5">
    <source>
        <dbReference type="PIRSR" id="PIRSR019574-1"/>
    </source>
</evidence>
<keyword evidence="2" id="KW-0813">Transport</keyword>
<dbReference type="STRING" id="585394.RHOM_08675"/>
<proteinExistence type="predicted"/>
<dbReference type="eggNOG" id="COG0687">
    <property type="taxonomic scope" value="Bacteria"/>
</dbReference>
<dbReference type="GO" id="GO:0015846">
    <property type="term" value="P:polyamine transport"/>
    <property type="evidence" value="ECO:0007669"/>
    <property type="project" value="InterPro"/>
</dbReference>
<dbReference type="InterPro" id="IPR006059">
    <property type="entry name" value="SBP"/>
</dbReference>
<dbReference type="PIRSF" id="PIRSF019574">
    <property type="entry name" value="Periplasmic_polyamine_BP"/>
    <property type="match status" value="1"/>
</dbReference>
<dbReference type="PANTHER" id="PTHR30222:SF17">
    <property type="entry name" value="SPERMIDINE_PUTRESCINE-BINDING PERIPLASMIC PROTEIN"/>
    <property type="match status" value="1"/>
</dbReference>